<name>A0A813UKR7_9BILA</name>
<dbReference type="EMBL" id="CAJNOM010000022">
    <property type="protein sequence ID" value="CAF0824783.1"/>
    <property type="molecule type" value="Genomic_DNA"/>
</dbReference>
<sequence length="300" mass="35100">MATANSGFDIEEVIAYQESQLPIKIKYDTWTPRPHFVIVQCTPKEVADNNELQMTYEMIGRFLQQKSQFDINAILCFRRDRWKVPKTELWQARLCVPKESYLNDARIAIKPENIPYPDKDWKDRTNIDNAMRIWLEDKKREGADYKNTCIRQGIPNQNLNGFVPLSIFDLDTSKFNLVWTSPAPRIGIINRSPPNPNTSLADLYHFMEQIYFAMKKELREQEQKRKTFGCHLCLYVRGQSGTAVTCREGKILSEDGQITVNQNLVGYIQVSESQYLRWLPYGARETWFNAFRESEHLVET</sequence>
<protein>
    <submittedName>
        <fullName evidence="1">Uncharacterized protein</fullName>
    </submittedName>
</protein>
<dbReference type="OrthoDB" id="10270828at2759"/>
<reference evidence="1" key="1">
    <citation type="submission" date="2021-02" db="EMBL/GenBank/DDBJ databases">
        <authorList>
            <person name="Nowell W R."/>
        </authorList>
    </citation>
    <scope>NUCLEOTIDE SEQUENCE</scope>
</reference>
<keyword evidence="2" id="KW-1185">Reference proteome</keyword>
<accession>A0A813UKR7</accession>
<dbReference type="AlphaFoldDB" id="A0A813UKR7"/>
<dbReference type="Proteomes" id="UP000663832">
    <property type="component" value="Unassembled WGS sequence"/>
</dbReference>
<gene>
    <name evidence="1" type="ORF">QVE165_LOCUS5458</name>
</gene>
<evidence type="ECO:0000313" key="2">
    <source>
        <dbReference type="Proteomes" id="UP000663832"/>
    </source>
</evidence>
<evidence type="ECO:0000313" key="1">
    <source>
        <dbReference type="EMBL" id="CAF0824783.1"/>
    </source>
</evidence>
<proteinExistence type="predicted"/>
<comment type="caution">
    <text evidence="1">The sequence shown here is derived from an EMBL/GenBank/DDBJ whole genome shotgun (WGS) entry which is preliminary data.</text>
</comment>
<organism evidence="1 2">
    <name type="scientific">Adineta steineri</name>
    <dbReference type="NCBI Taxonomy" id="433720"/>
    <lineage>
        <taxon>Eukaryota</taxon>
        <taxon>Metazoa</taxon>
        <taxon>Spiralia</taxon>
        <taxon>Gnathifera</taxon>
        <taxon>Rotifera</taxon>
        <taxon>Eurotatoria</taxon>
        <taxon>Bdelloidea</taxon>
        <taxon>Adinetida</taxon>
        <taxon>Adinetidae</taxon>
        <taxon>Adineta</taxon>
    </lineage>
</organism>